<dbReference type="Proteomes" id="UP001448207">
    <property type="component" value="Unassembled WGS sequence"/>
</dbReference>
<reference evidence="1 2" key="1">
    <citation type="submission" date="2024-04" db="EMBL/GenBank/DDBJ databases">
        <title>Symmetric and asymmetric DNA N6-adenine methylation regulates different biological responses in Mucorales.</title>
        <authorList>
            <consortium name="Lawrence Berkeley National Laboratory"/>
            <person name="Lax C."/>
            <person name="Mondo S.J."/>
            <person name="Osorio-Concepcion M."/>
            <person name="Muszewska A."/>
            <person name="Corrochano-Luque M."/>
            <person name="Gutierrez G."/>
            <person name="Riley R."/>
            <person name="Lipzen A."/>
            <person name="Guo J."/>
            <person name="Hundley H."/>
            <person name="Amirebrahimi M."/>
            <person name="Ng V."/>
            <person name="Lorenzo-Gutierrez D."/>
            <person name="Binder U."/>
            <person name="Yang J."/>
            <person name="Song Y."/>
            <person name="Canovas D."/>
            <person name="Navarro E."/>
            <person name="Freitag M."/>
            <person name="Gabaldon T."/>
            <person name="Grigoriev I.V."/>
            <person name="Corrochano L.M."/>
            <person name="Nicolas F.E."/>
            <person name="Garre V."/>
        </authorList>
    </citation>
    <scope>NUCLEOTIDE SEQUENCE [LARGE SCALE GENOMIC DNA]</scope>
    <source>
        <strain evidence="1 2">L51</strain>
    </source>
</reference>
<proteinExistence type="predicted"/>
<comment type="caution">
    <text evidence="1">The sequence shown here is derived from an EMBL/GenBank/DDBJ whole genome shotgun (WGS) entry which is preliminary data.</text>
</comment>
<gene>
    <name evidence="1" type="ORF">J3Q64DRAFT_1761537</name>
</gene>
<evidence type="ECO:0000313" key="2">
    <source>
        <dbReference type="Proteomes" id="UP001448207"/>
    </source>
</evidence>
<protein>
    <submittedName>
        <fullName evidence="1">Uncharacterized protein</fullName>
    </submittedName>
</protein>
<dbReference type="EMBL" id="JBCLYO010000021">
    <property type="protein sequence ID" value="KAL0079862.1"/>
    <property type="molecule type" value="Genomic_DNA"/>
</dbReference>
<keyword evidence="2" id="KW-1185">Reference proteome</keyword>
<accession>A0ABR3AT29</accession>
<evidence type="ECO:0000313" key="1">
    <source>
        <dbReference type="EMBL" id="KAL0079862.1"/>
    </source>
</evidence>
<sequence>MSDNQPSELSRMNAFVAKAPQDNYNIDQYKHQLCRQLPSGQEECLKLKLEFVEMFAEMQKLGFFCALPMDPTKTHMECQRL</sequence>
<name>A0ABR3AT29_PHYBL</name>
<organism evidence="1 2">
    <name type="scientific">Phycomyces blakesleeanus</name>
    <dbReference type="NCBI Taxonomy" id="4837"/>
    <lineage>
        <taxon>Eukaryota</taxon>
        <taxon>Fungi</taxon>
        <taxon>Fungi incertae sedis</taxon>
        <taxon>Mucoromycota</taxon>
        <taxon>Mucoromycotina</taxon>
        <taxon>Mucoromycetes</taxon>
        <taxon>Mucorales</taxon>
        <taxon>Phycomycetaceae</taxon>
        <taxon>Phycomyces</taxon>
    </lineage>
</organism>